<evidence type="ECO:0000313" key="2">
    <source>
        <dbReference type="Proteomes" id="UP000712281"/>
    </source>
</evidence>
<proteinExistence type="predicted"/>
<dbReference type="Proteomes" id="UP000712281">
    <property type="component" value="Unassembled WGS sequence"/>
</dbReference>
<dbReference type="AlphaFoldDB" id="A0A8S9H2Z9"/>
<protein>
    <submittedName>
        <fullName evidence="1">Uncharacterized protein</fullName>
    </submittedName>
</protein>
<evidence type="ECO:0000313" key="1">
    <source>
        <dbReference type="EMBL" id="KAF2551254.1"/>
    </source>
</evidence>
<gene>
    <name evidence="1" type="ORF">F2Q68_00035475</name>
</gene>
<name>A0A8S9H2Z9_BRACR</name>
<dbReference type="EMBL" id="QGKW02001988">
    <property type="protein sequence ID" value="KAF2551254.1"/>
    <property type="molecule type" value="Genomic_DNA"/>
</dbReference>
<comment type="caution">
    <text evidence="1">The sequence shown here is derived from an EMBL/GenBank/DDBJ whole genome shotgun (WGS) entry which is preliminary data.</text>
</comment>
<organism evidence="1 2">
    <name type="scientific">Brassica cretica</name>
    <name type="common">Mustard</name>
    <dbReference type="NCBI Taxonomy" id="69181"/>
    <lineage>
        <taxon>Eukaryota</taxon>
        <taxon>Viridiplantae</taxon>
        <taxon>Streptophyta</taxon>
        <taxon>Embryophyta</taxon>
        <taxon>Tracheophyta</taxon>
        <taxon>Spermatophyta</taxon>
        <taxon>Magnoliopsida</taxon>
        <taxon>eudicotyledons</taxon>
        <taxon>Gunneridae</taxon>
        <taxon>Pentapetalae</taxon>
        <taxon>rosids</taxon>
        <taxon>malvids</taxon>
        <taxon>Brassicales</taxon>
        <taxon>Brassicaceae</taxon>
        <taxon>Brassiceae</taxon>
        <taxon>Brassica</taxon>
    </lineage>
</organism>
<reference evidence="1" key="1">
    <citation type="submission" date="2019-12" db="EMBL/GenBank/DDBJ databases">
        <title>Genome sequencing and annotation of Brassica cretica.</title>
        <authorList>
            <person name="Studholme D.J."/>
            <person name="Sarris P.F."/>
        </authorList>
    </citation>
    <scope>NUCLEOTIDE SEQUENCE</scope>
    <source>
        <strain evidence="1">PFS-001/15</strain>
        <tissue evidence="1">Leaf</tissue>
    </source>
</reference>
<sequence>MGLHLSLRSPVWFTDQTRWSNVLTTNNTSISAITQPSLTSFVQIPPRSLACSVNLQSKLTLKVTYSNHRSMIEWYDGFGKVIYAIIWSGDMNFNSHYEQPDLLGK</sequence>
<accession>A0A8S9H2Z9</accession>